<proteinExistence type="predicted"/>
<dbReference type="AlphaFoldDB" id="A0A448ZQK8"/>
<keyword evidence="3" id="KW-1185">Reference proteome</keyword>
<organism evidence="2 3">
    <name type="scientific">Pseudo-nitzschia multistriata</name>
    <dbReference type="NCBI Taxonomy" id="183589"/>
    <lineage>
        <taxon>Eukaryota</taxon>
        <taxon>Sar</taxon>
        <taxon>Stramenopiles</taxon>
        <taxon>Ochrophyta</taxon>
        <taxon>Bacillariophyta</taxon>
        <taxon>Bacillariophyceae</taxon>
        <taxon>Bacillariophycidae</taxon>
        <taxon>Bacillariales</taxon>
        <taxon>Bacillariaceae</taxon>
        <taxon>Pseudo-nitzschia</taxon>
    </lineage>
</organism>
<dbReference type="EMBL" id="CAACVS010000640">
    <property type="protein sequence ID" value="VEU44341.1"/>
    <property type="molecule type" value="Genomic_DNA"/>
</dbReference>
<reference evidence="2 3" key="1">
    <citation type="submission" date="2019-01" db="EMBL/GenBank/DDBJ databases">
        <authorList>
            <person name="Ferrante I. M."/>
        </authorList>
    </citation>
    <scope>NUCLEOTIDE SEQUENCE [LARGE SCALE GENOMIC DNA]</scope>
    <source>
        <strain evidence="2 3">B856</strain>
    </source>
</reference>
<gene>
    <name evidence="1" type="ORF">PSNMU_V1.4_AUG-EV-PASAV3_0034540</name>
    <name evidence="2" type="ORF">PSNMU_V1.4_AUG-EV-PASAV3_0114420</name>
</gene>
<protein>
    <submittedName>
        <fullName evidence="2">Uncharacterized protein</fullName>
    </submittedName>
</protein>
<name>A0A448ZQK8_9STRA</name>
<accession>A0A448ZQK8</accession>
<sequence length="119" mass="12767">MTCPDPRGFLSSTRTSTVLPRYRLLRSSPCFTASSWTRARRSFLTASGTTSSLSSVHVAASVLGRGEYANELRLSNFTASIRSSVRWKASSVSPGNPTITSAVMAASGDAARILLMIFM</sequence>
<dbReference type="EMBL" id="CAACVS010000099">
    <property type="protein sequence ID" value="VEU36686.1"/>
    <property type="molecule type" value="Genomic_DNA"/>
</dbReference>
<evidence type="ECO:0000313" key="3">
    <source>
        <dbReference type="Proteomes" id="UP000291116"/>
    </source>
</evidence>
<evidence type="ECO:0000313" key="1">
    <source>
        <dbReference type="EMBL" id="VEU36686.1"/>
    </source>
</evidence>
<evidence type="ECO:0000313" key="2">
    <source>
        <dbReference type="EMBL" id="VEU44341.1"/>
    </source>
</evidence>
<dbReference type="Proteomes" id="UP000291116">
    <property type="component" value="Unassembled WGS sequence"/>
</dbReference>